<dbReference type="SMART" id="SM00066">
    <property type="entry name" value="GAL4"/>
    <property type="match status" value="1"/>
</dbReference>
<accession>A0A642V4S3</accession>
<gene>
    <name evidence="3" type="ORF">TRICI_003196</name>
</gene>
<dbReference type="SUPFAM" id="SSF57701">
    <property type="entry name" value="Zn2/Cys6 DNA-binding domain"/>
    <property type="match status" value="1"/>
</dbReference>
<dbReference type="PROSITE" id="PS00463">
    <property type="entry name" value="ZN2_CY6_FUNGAL_1"/>
    <property type="match status" value="1"/>
</dbReference>
<evidence type="ECO:0000256" key="1">
    <source>
        <dbReference type="SAM" id="MobiDB-lite"/>
    </source>
</evidence>
<dbReference type="PANTHER" id="PTHR47431:SF1">
    <property type="entry name" value="ZN(II)2CYS6 TRANSCRIPTION FACTOR (EUROFUNG)"/>
    <property type="match status" value="1"/>
</dbReference>
<dbReference type="OrthoDB" id="2534600at2759"/>
<dbReference type="AlphaFoldDB" id="A0A642V4S3"/>
<dbReference type="VEuPathDB" id="FungiDB:TRICI_003196"/>
<dbReference type="CDD" id="cd00067">
    <property type="entry name" value="GAL4"/>
    <property type="match status" value="1"/>
</dbReference>
<dbReference type="InterPro" id="IPR036864">
    <property type="entry name" value="Zn2-C6_fun-type_DNA-bd_sf"/>
</dbReference>
<sequence length="543" mass="61167">MEGKRRSGSPKQARLACLSCRKKHLRCDETNPCKNCTDRGIECTYVESKRGGSRVKKPKLENYTEVTNYTPEFGVVNSVNKKKVGEYYNTFHHLHPLMAEQEVMCTILHMETDCKDLLTAMDAAVDVVGRPTSASAMEKKDPSKLLWEVCEHSPDDLFKLQALVLSFIVTKTLFSKDCEKFRTKAIDIALDIKDIGEFLHKKRTSTYKSSLVIPLKKCLCELYTMDVFLSAASGTEEPRMRQFDAKYFFGEHQGPGTPLYQCELRRRIVEVINTVVTSRPLTTELYRATRTELALIESEVIGQGLVGHCGTVNDTVFYAFMSLGFAKMLLNQPFAKTDHNMCRTDEKFRDDGNNQEMPLHAEAELACVGGASEIVDLISRLGVRETLLRTPMYCCALIQALIFYVRHFYWLSFHATTYQAAPHILTNITLGTNFLSIAKTHWPIAGVLLERFSALVNKRAPALNNPAIVANAPSCPANEPRKSVHPQPAPVPQYPNTPLTDTSSPLTNLPQQNPPPQEMFNDFNFGELEEELLNFMDSDSFPQ</sequence>
<name>A0A642V4S3_9ASCO</name>
<evidence type="ECO:0000313" key="3">
    <source>
        <dbReference type="EMBL" id="KAA8913436.1"/>
    </source>
</evidence>
<organism evidence="3 4">
    <name type="scientific">Trichomonascus ciferrii</name>
    <dbReference type="NCBI Taxonomy" id="44093"/>
    <lineage>
        <taxon>Eukaryota</taxon>
        <taxon>Fungi</taxon>
        <taxon>Dikarya</taxon>
        <taxon>Ascomycota</taxon>
        <taxon>Saccharomycotina</taxon>
        <taxon>Dipodascomycetes</taxon>
        <taxon>Dipodascales</taxon>
        <taxon>Trichomonascaceae</taxon>
        <taxon>Trichomonascus</taxon>
        <taxon>Trichomonascus ciferrii complex</taxon>
    </lineage>
</organism>
<feature type="region of interest" description="Disordered" evidence="1">
    <location>
        <begin position="474"/>
        <end position="519"/>
    </location>
</feature>
<evidence type="ECO:0000259" key="2">
    <source>
        <dbReference type="PROSITE" id="PS50048"/>
    </source>
</evidence>
<dbReference type="PROSITE" id="PS50048">
    <property type="entry name" value="ZN2_CY6_FUNGAL_2"/>
    <property type="match status" value="1"/>
</dbReference>
<dbReference type="Proteomes" id="UP000761534">
    <property type="component" value="Unassembled WGS sequence"/>
</dbReference>
<protein>
    <recommendedName>
        <fullName evidence="2">Zn(2)-C6 fungal-type domain-containing protein</fullName>
    </recommendedName>
</protein>
<dbReference type="Pfam" id="PF00172">
    <property type="entry name" value="Zn_clus"/>
    <property type="match status" value="1"/>
</dbReference>
<proteinExistence type="predicted"/>
<dbReference type="GO" id="GO:0008270">
    <property type="term" value="F:zinc ion binding"/>
    <property type="evidence" value="ECO:0007669"/>
    <property type="project" value="InterPro"/>
</dbReference>
<reference evidence="3" key="1">
    <citation type="journal article" date="2019" name="G3 (Bethesda)">
        <title>Genome Assemblies of Two Rare Opportunistic Yeast Pathogens: Diutina rugosa (syn. Candida rugosa) and Trichomonascus ciferrii (syn. Candida ciferrii).</title>
        <authorList>
            <person name="Mixao V."/>
            <person name="Saus E."/>
            <person name="Hansen A.P."/>
            <person name="Lass-Florl C."/>
            <person name="Gabaldon T."/>
        </authorList>
    </citation>
    <scope>NUCLEOTIDE SEQUENCE</scope>
    <source>
        <strain evidence="3">CBS 4856</strain>
    </source>
</reference>
<keyword evidence="4" id="KW-1185">Reference proteome</keyword>
<dbReference type="PANTHER" id="PTHR47431">
    <property type="entry name" value="ZN(II)2CYS6 TRANSCRIPTION FACTOR (EUROFUNG)-RELATED"/>
    <property type="match status" value="1"/>
</dbReference>
<evidence type="ECO:0000313" key="4">
    <source>
        <dbReference type="Proteomes" id="UP000761534"/>
    </source>
</evidence>
<dbReference type="EMBL" id="SWFS01000227">
    <property type="protein sequence ID" value="KAA8913436.1"/>
    <property type="molecule type" value="Genomic_DNA"/>
</dbReference>
<comment type="caution">
    <text evidence="3">The sequence shown here is derived from an EMBL/GenBank/DDBJ whole genome shotgun (WGS) entry which is preliminary data.</text>
</comment>
<dbReference type="CDD" id="cd12148">
    <property type="entry name" value="fungal_TF_MHR"/>
    <property type="match status" value="1"/>
</dbReference>
<dbReference type="Gene3D" id="4.10.240.10">
    <property type="entry name" value="Zn(2)-C6 fungal-type DNA-binding domain"/>
    <property type="match status" value="1"/>
</dbReference>
<dbReference type="GO" id="GO:0000981">
    <property type="term" value="F:DNA-binding transcription factor activity, RNA polymerase II-specific"/>
    <property type="evidence" value="ECO:0007669"/>
    <property type="project" value="InterPro"/>
</dbReference>
<feature type="domain" description="Zn(2)-C6 fungal-type" evidence="2">
    <location>
        <begin position="16"/>
        <end position="45"/>
    </location>
</feature>
<dbReference type="InterPro" id="IPR001138">
    <property type="entry name" value="Zn2Cys6_DnaBD"/>
</dbReference>